<dbReference type="Pfam" id="PF00535">
    <property type="entry name" value="Glycos_transf_2"/>
    <property type="match status" value="1"/>
</dbReference>
<gene>
    <name evidence="3" type="ORF">AF331_03870</name>
</gene>
<keyword evidence="1" id="KW-0812">Transmembrane</keyword>
<accession>A0A0M0GRR4</accession>
<dbReference type="AlphaFoldDB" id="A0A0M0GRR4"/>
<dbReference type="InterPro" id="IPR001173">
    <property type="entry name" value="Glyco_trans_2-like"/>
</dbReference>
<dbReference type="PANTHER" id="PTHR43646:SF3">
    <property type="entry name" value="SLR1566 PROTEIN"/>
    <property type="match status" value="1"/>
</dbReference>
<comment type="caution">
    <text evidence="3">The sequence shown here is derived from an EMBL/GenBank/DDBJ whole genome shotgun (WGS) entry which is preliminary data.</text>
</comment>
<reference evidence="4" key="1">
    <citation type="submission" date="2015-07" db="EMBL/GenBank/DDBJ databases">
        <title>Fjat-14235 jcm11544.</title>
        <authorList>
            <person name="Liu B."/>
            <person name="Wang J."/>
            <person name="Zhu Y."/>
            <person name="Liu G."/>
            <person name="Chen Q."/>
            <person name="Chen Z."/>
            <person name="Lan J."/>
            <person name="Che J."/>
            <person name="Ge C."/>
            <person name="Shi H."/>
            <person name="Pan Z."/>
            <person name="Liu X."/>
        </authorList>
    </citation>
    <scope>NUCLEOTIDE SEQUENCE [LARGE SCALE GENOMIC DNA]</scope>
    <source>
        <strain evidence="4">JCM 11544</strain>
    </source>
</reference>
<keyword evidence="1" id="KW-0472">Membrane</keyword>
<dbReference type="CDD" id="cd06423">
    <property type="entry name" value="CESA_like"/>
    <property type="match status" value="1"/>
</dbReference>
<dbReference type="STRING" id="189381.GCA_900166615_03523"/>
<dbReference type="PATRIC" id="fig|189381.12.peg.881"/>
<feature type="transmembrane region" description="Helical" evidence="1">
    <location>
        <begin position="300"/>
        <end position="318"/>
    </location>
</feature>
<evidence type="ECO:0000259" key="2">
    <source>
        <dbReference type="Pfam" id="PF00535"/>
    </source>
</evidence>
<protein>
    <recommendedName>
        <fullName evidence="2">Glycosyltransferase 2-like domain-containing protein</fullName>
    </recommendedName>
</protein>
<dbReference type="InterPro" id="IPR029044">
    <property type="entry name" value="Nucleotide-diphossugar_trans"/>
</dbReference>
<proteinExistence type="predicted"/>
<feature type="domain" description="Glycosyltransferase 2-like" evidence="2">
    <location>
        <begin position="36"/>
        <end position="209"/>
    </location>
</feature>
<evidence type="ECO:0000313" key="4">
    <source>
        <dbReference type="Proteomes" id="UP000037405"/>
    </source>
</evidence>
<dbReference type="PANTHER" id="PTHR43646">
    <property type="entry name" value="GLYCOSYLTRANSFERASE"/>
    <property type="match status" value="1"/>
</dbReference>
<sequence length="363" mass="41517">MVIYIAILIIFLILTVLNLAFLPRLKAAPPSNSFVSLLIPMRNEERNVESLIRNLKCLTHRSLEVIILDDGSTDQTSELLRKSIGDDPFFKVIAGKPLPEGWIGKVHACHQLSVEAKGEYLFFLDADVRIAPDTIEKVLAEMDRRRSGLITGFPRFPVKPLLGKLLVPFQHFLVFFHLPLVMANYTTFPAFTAAHGAFMFFKRDAYESIGGHQAVRSSLLEDVHITRLVKKKGWKATLINNTEDAVCHMYDTNREVWEGFLKNIYIGLGQNPFMVGVSSLFYFAFYFLPLPLFGYGIISLQEIYCLPLILVWAQTFIIDRTSNQSPHHFWLMPLASLALIAIMWASMLKRIRKQSYKWKGRSY</sequence>
<name>A0A0M0GRR4_9BACI</name>
<dbReference type="Gene3D" id="3.90.550.10">
    <property type="entry name" value="Spore Coat Polysaccharide Biosynthesis Protein SpsA, Chain A"/>
    <property type="match status" value="1"/>
</dbReference>
<dbReference type="Proteomes" id="UP000037405">
    <property type="component" value="Unassembled WGS sequence"/>
</dbReference>
<keyword evidence="1" id="KW-1133">Transmembrane helix</keyword>
<feature type="transmembrane region" description="Helical" evidence="1">
    <location>
        <begin position="273"/>
        <end position="293"/>
    </location>
</feature>
<evidence type="ECO:0000313" key="3">
    <source>
        <dbReference type="EMBL" id="KON92645.1"/>
    </source>
</evidence>
<feature type="transmembrane region" description="Helical" evidence="1">
    <location>
        <begin position="330"/>
        <end position="348"/>
    </location>
</feature>
<keyword evidence="4" id="KW-1185">Reference proteome</keyword>
<dbReference type="SUPFAM" id="SSF53448">
    <property type="entry name" value="Nucleotide-diphospho-sugar transferases"/>
    <property type="match status" value="1"/>
</dbReference>
<dbReference type="EMBL" id="LGUE01000001">
    <property type="protein sequence ID" value="KON92645.1"/>
    <property type="molecule type" value="Genomic_DNA"/>
</dbReference>
<evidence type="ECO:0000256" key="1">
    <source>
        <dbReference type="SAM" id="Phobius"/>
    </source>
</evidence>
<organism evidence="3 4">
    <name type="scientific">Rossellomorea marisflavi</name>
    <dbReference type="NCBI Taxonomy" id="189381"/>
    <lineage>
        <taxon>Bacteria</taxon>
        <taxon>Bacillati</taxon>
        <taxon>Bacillota</taxon>
        <taxon>Bacilli</taxon>
        <taxon>Bacillales</taxon>
        <taxon>Bacillaceae</taxon>
        <taxon>Rossellomorea</taxon>
    </lineage>
</organism>